<feature type="transmembrane region" description="Helical" evidence="2">
    <location>
        <begin position="12"/>
        <end position="30"/>
    </location>
</feature>
<feature type="region of interest" description="Disordered" evidence="1">
    <location>
        <begin position="57"/>
        <end position="82"/>
    </location>
</feature>
<protein>
    <submittedName>
        <fullName evidence="3">Uncharacterized protein</fullName>
    </submittedName>
</protein>
<gene>
    <name evidence="3" type="ORF">TeGR_g5449</name>
</gene>
<feature type="non-terminal residue" evidence="3">
    <location>
        <position position="82"/>
    </location>
</feature>
<keyword evidence="2" id="KW-1133">Transmembrane helix</keyword>
<dbReference type="Proteomes" id="UP001165060">
    <property type="component" value="Unassembled WGS sequence"/>
</dbReference>
<accession>A0ABQ6M672</accession>
<evidence type="ECO:0000256" key="2">
    <source>
        <dbReference type="SAM" id="Phobius"/>
    </source>
</evidence>
<evidence type="ECO:0000313" key="3">
    <source>
        <dbReference type="EMBL" id="GMI20317.1"/>
    </source>
</evidence>
<name>A0ABQ6M672_9STRA</name>
<proteinExistence type="predicted"/>
<keyword evidence="4" id="KW-1185">Reference proteome</keyword>
<evidence type="ECO:0000313" key="4">
    <source>
        <dbReference type="Proteomes" id="UP001165060"/>
    </source>
</evidence>
<keyword evidence="2" id="KW-0472">Membrane</keyword>
<comment type="caution">
    <text evidence="3">The sequence shown here is derived from an EMBL/GenBank/DDBJ whole genome shotgun (WGS) entry which is preliminary data.</text>
</comment>
<keyword evidence="2" id="KW-0812">Transmembrane</keyword>
<evidence type="ECO:0000256" key="1">
    <source>
        <dbReference type="SAM" id="MobiDB-lite"/>
    </source>
</evidence>
<sequence length="82" mass="9210">MQISSSTRNLSLNVAIVLFFVFVIGLQFGMHSHFTDLPSTPQSQQVWQNDLMQQMQNQHLDSAEASMSRHEDGPAEQPPVPT</sequence>
<dbReference type="EMBL" id="BRYB01005087">
    <property type="protein sequence ID" value="GMI20317.1"/>
    <property type="molecule type" value="Genomic_DNA"/>
</dbReference>
<organism evidence="3 4">
    <name type="scientific">Tetraparma gracilis</name>
    <dbReference type="NCBI Taxonomy" id="2962635"/>
    <lineage>
        <taxon>Eukaryota</taxon>
        <taxon>Sar</taxon>
        <taxon>Stramenopiles</taxon>
        <taxon>Ochrophyta</taxon>
        <taxon>Bolidophyceae</taxon>
        <taxon>Parmales</taxon>
        <taxon>Triparmaceae</taxon>
        <taxon>Tetraparma</taxon>
    </lineage>
</organism>
<reference evidence="3 4" key="1">
    <citation type="journal article" date="2023" name="Commun. Biol.">
        <title>Genome analysis of Parmales, the sister group of diatoms, reveals the evolutionary specialization of diatoms from phago-mixotrophs to photoautotrophs.</title>
        <authorList>
            <person name="Ban H."/>
            <person name="Sato S."/>
            <person name="Yoshikawa S."/>
            <person name="Yamada K."/>
            <person name="Nakamura Y."/>
            <person name="Ichinomiya M."/>
            <person name="Sato N."/>
            <person name="Blanc-Mathieu R."/>
            <person name="Endo H."/>
            <person name="Kuwata A."/>
            <person name="Ogata H."/>
        </authorList>
    </citation>
    <scope>NUCLEOTIDE SEQUENCE [LARGE SCALE GENOMIC DNA]</scope>
</reference>